<reference evidence="3 4" key="1">
    <citation type="submission" date="2023-10" db="EMBL/GenBank/DDBJ databases">
        <title>Genomes of two closely related lineages of the louse Polyplax serrata with different host specificities.</title>
        <authorList>
            <person name="Martinu J."/>
            <person name="Tarabai H."/>
            <person name="Stefka J."/>
            <person name="Hypsa V."/>
        </authorList>
    </citation>
    <scope>NUCLEOTIDE SEQUENCE [LARGE SCALE GENOMIC DNA]</scope>
    <source>
        <strain evidence="3">HR10_N</strain>
    </source>
</reference>
<organism evidence="3 4">
    <name type="scientific">Polyplax serrata</name>
    <name type="common">Common mouse louse</name>
    <dbReference type="NCBI Taxonomy" id="468196"/>
    <lineage>
        <taxon>Eukaryota</taxon>
        <taxon>Metazoa</taxon>
        <taxon>Ecdysozoa</taxon>
        <taxon>Arthropoda</taxon>
        <taxon>Hexapoda</taxon>
        <taxon>Insecta</taxon>
        <taxon>Pterygota</taxon>
        <taxon>Neoptera</taxon>
        <taxon>Paraneoptera</taxon>
        <taxon>Psocodea</taxon>
        <taxon>Troctomorpha</taxon>
        <taxon>Phthiraptera</taxon>
        <taxon>Anoplura</taxon>
        <taxon>Polyplacidae</taxon>
        <taxon>Polyplax</taxon>
    </lineage>
</organism>
<name>A0AAN8PJX2_POLSC</name>
<protein>
    <submittedName>
        <fullName evidence="3">Uncharacterized protein</fullName>
    </submittedName>
</protein>
<feature type="signal peptide" evidence="2">
    <location>
        <begin position="1"/>
        <end position="20"/>
    </location>
</feature>
<feature type="chain" id="PRO_5043037527" evidence="2">
    <location>
        <begin position="21"/>
        <end position="324"/>
    </location>
</feature>
<dbReference type="Proteomes" id="UP001372834">
    <property type="component" value="Unassembled WGS sequence"/>
</dbReference>
<evidence type="ECO:0000313" key="4">
    <source>
        <dbReference type="Proteomes" id="UP001372834"/>
    </source>
</evidence>
<accession>A0AAN8PJX2</accession>
<dbReference type="EMBL" id="JAWJWE010000005">
    <property type="protein sequence ID" value="KAK6634488.1"/>
    <property type="molecule type" value="Genomic_DNA"/>
</dbReference>
<feature type="region of interest" description="Disordered" evidence="1">
    <location>
        <begin position="143"/>
        <end position="175"/>
    </location>
</feature>
<comment type="caution">
    <text evidence="3">The sequence shown here is derived from an EMBL/GenBank/DDBJ whole genome shotgun (WGS) entry which is preliminary data.</text>
</comment>
<feature type="compositionally biased region" description="Polar residues" evidence="1">
    <location>
        <begin position="212"/>
        <end position="226"/>
    </location>
</feature>
<dbReference type="AlphaFoldDB" id="A0AAN8PJX2"/>
<evidence type="ECO:0000256" key="2">
    <source>
        <dbReference type="SAM" id="SignalP"/>
    </source>
</evidence>
<feature type="compositionally biased region" description="Basic and acidic residues" evidence="1">
    <location>
        <begin position="143"/>
        <end position="154"/>
    </location>
</feature>
<keyword evidence="2" id="KW-0732">Signal</keyword>
<feature type="region of interest" description="Disordered" evidence="1">
    <location>
        <begin position="202"/>
        <end position="226"/>
    </location>
</feature>
<evidence type="ECO:0000313" key="3">
    <source>
        <dbReference type="EMBL" id="KAK6634488.1"/>
    </source>
</evidence>
<evidence type="ECO:0000256" key="1">
    <source>
        <dbReference type="SAM" id="MobiDB-lite"/>
    </source>
</evidence>
<sequence>MKKPLINILCSFLTLTLCGATLTRPKEFRKMVRSGSEFVPNESKIMSTSGEPTCEELRAMWRFSRRQSRAAEITNEIPTYRDPFAYNVWEQYPKVRSVLGTLRTPVRPWSRPIYGRIVQHAPSSHPRVVPPENRAYDEVLRYVDNGKPEEEPRRRPSTPTYRVSGGQAPPNRLSRTGSFQHLKELIWAERAKELHQQRMLEEAAAKSAAEKNIQQFSDNSKGQNSHYRYNMDQEAKAARLRLLNGEPELEAAYAPELYRKSYRPRSVSVLPFLLPINLIFKHGTNCPGKGQRRLTQTHQARAYGDAASFIHPGQRSEELQEATD</sequence>
<gene>
    <name evidence="3" type="ORF">RUM43_011889</name>
</gene>
<proteinExistence type="predicted"/>